<dbReference type="AlphaFoldDB" id="A0A2H4U660"/>
<dbReference type="PANTHER" id="PTHR31303:SF1">
    <property type="entry name" value="CTP-DEPENDENT DIACYLGLYCEROL KINASE 1"/>
    <property type="match status" value="1"/>
</dbReference>
<dbReference type="GO" id="GO:0004143">
    <property type="term" value="F:ATP-dependent diacylglycerol kinase activity"/>
    <property type="evidence" value="ECO:0007669"/>
    <property type="project" value="InterPro"/>
</dbReference>
<keyword evidence="1" id="KW-0812">Transmembrane</keyword>
<feature type="transmembrane region" description="Helical" evidence="1">
    <location>
        <begin position="154"/>
        <end position="174"/>
    </location>
</feature>
<proteinExistence type="predicted"/>
<organism evidence="2 3">
    <name type="scientific">Methanobrevibacter smithii</name>
    <dbReference type="NCBI Taxonomy" id="2173"/>
    <lineage>
        <taxon>Archaea</taxon>
        <taxon>Methanobacteriati</taxon>
        <taxon>Methanobacteriota</taxon>
        <taxon>Methanomada group</taxon>
        <taxon>Methanobacteria</taxon>
        <taxon>Methanobacteriales</taxon>
        <taxon>Methanobacteriaceae</taxon>
        <taxon>Methanobrevibacter</taxon>
    </lineage>
</organism>
<feature type="transmembrane region" description="Helical" evidence="1">
    <location>
        <begin position="113"/>
        <end position="133"/>
    </location>
</feature>
<dbReference type="InterPro" id="IPR037997">
    <property type="entry name" value="Dgk1-like"/>
</dbReference>
<feature type="transmembrane region" description="Helical" evidence="1">
    <location>
        <begin position="88"/>
        <end position="107"/>
    </location>
</feature>
<accession>A0A2H4U660</accession>
<dbReference type="Proteomes" id="UP000232133">
    <property type="component" value="Chromosome"/>
</dbReference>
<evidence type="ECO:0000313" key="3">
    <source>
        <dbReference type="Proteomes" id="UP000232133"/>
    </source>
</evidence>
<feature type="transmembrane region" description="Helical" evidence="1">
    <location>
        <begin position="58"/>
        <end position="76"/>
    </location>
</feature>
<keyword evidence="1" id="KW-0472">Membrane</keyword>
<evidence type="ECO:0000256" key="1">
    <source>
        <dbReference type="SAM" id="Phobius"/>
    </source>
</evidence>
<protein>
    <submittedName>
        <fullName evidence="2">Phosphatidate cytidylyltransferase</fullName>
    </submittedName>
</protein>
<gene>
    <name evidence="2" type="ORF">BK798_03765</name>
</gene>
<dbReference type="RefSeq" id="WP_100815393.1">
    <property type="nucleotide sequence ID" value="NZ_CP017803.1"/>
</dbReference>
<dbReference type="PANTHER" id="PTHR31303">
    <property type="entry name" value="CTP-DEPENDENT DIACYLGLYCEROL KINASE 1"/>
    <property type="match status" value="1"/>
</dbReference>
<feature type="transmembrane region" description="Helical" evidence="1">
    <location>
        <begin position="6"/>
        <end position="23"/>
    </location>
</feature>
<keyword evidence="2" id="KW-0808">Transferase</keyword>
<dbReference type="EMBL" id="CP017803">
    <property type="protein sequence ID" value="ATZ59596.1"/>
    <property type="molecule type" value="Genomic_DNA"/>
</dbReference>
<keyword evidence="2" id="KW-0548">Nucleotidyltransferase</keyword>
<keyword evidence="1" id="KW-1133">Transmembrane helix</keyword>
<name>A0A2H4U660_METSM</name>
<reference evidence="2 3" key="1">
    <citation type="submission" date="2016-10" db="EMBL/GenBank/DDBJ databases">
        <authorList>
            <person name="Varghese N."/>
        </authorList>
    </citation>
    <scope>NUCLEOTIDE SEQUENCE [LARGE SCALE GENOMIC DNA]</scope>
    <source>
        <strain evidence="2 3">KB11</strain>
    </source>
</reference>
<dbReference type="GeneID" id="35118464"/>
<dbReference type="GO" id="GO:0016779">
    <property type="term" value="F:nucleotidyltransferase activity"/>
    <property type="evidence" value="ECO:0007669"/>
    <property type="project" value="UniProtKB-KW"/>
</dbReference>
<sequence length="222" mass="24600">MNMADIGLLVLVYIYVIAIFVFSEKFLKDLPSFSRRFVHIMVGNCIFVMPFFNDPYAMVWFLTLPITIVAFLLTKYSPIKIKSGVTDAGHALGLVYYAGIWTLLIFLLPDKLWIVGVAVGAMVYGDGFASLIGQKYGKHHFNLTGDVKSVEGSLTMFIMVCVMCSVVFLVYGAIGYDIPQYNFAFVAFISLIATVCEAVTPRGLDNLSVSSVSAILYYILMV</sequence>
<evidence type="ECO:0000313" key="2">
    <source>
        <dbReference type="EMBL" id="ATZ59596.1"/>
    </source>
</evidence>